<dbReference type="InterPro" id="IPR015421">
    <property type="entry name" value="PyrdxlP-dep_Trfase_major"/>
</dbReference>
<reference evidence="11 12" key="1">
    <citation type="journal article" date="2019" name="Int. J. Syst. Evol. Microbiol.">
        <title>The Global Catalogue of Microorganisms (GCM) 10K type strain sequencing project: providing services to taxonomists for standard genome sequencing and annotation.</title>
        <authorList>
            <consortium name="The Broad Institute Genomics Platform"/>
            <consortium name="The Broad Institute Genome Sequencing Center for Infectious Disease"/>
            <person name="Wu L."/>
            <person name="Ma J."/>
        </authorList>
    </citation>
    <scope>NUCLEOTIDE SEQUENCE [LARGE SCALE GENOMIC DNA]</scope>
    <source>
        <strain evidence="11 12">JCM 16374</strain>
    </source>
</reference>
<keyword evidence="6" id="KW-0663">Pyridoxal phosphate</keyword>
<comment type="pathway">
    <text evidence="1">Amino-acid biosynthesis; L-histidine biosynthesis; L-histidine from 5-phospho-alpha-D-ribose 1-diphosphate: step 7/9.</text>
</comment>
<gene>
    <name evidence="11" type="primary">hisC_2</name>
    <name evidence="11" type="ORF">GCM10009864_45980</name>
</gene>
<comment type="catalytic activity">
    <reaction evidence="8">
        <text>L-histidinol phosphate + 2-oxoglutarate = 3-(imidazol-4-yl)-2-oxopropyl phosphate + L-glutamate</text>
        <dbReference type="Rhea" id="RHEA:23744"/>
        <dbReference type="ChEBI" id="CHEBI:16810"/>
        <dbReference type="ChEBI" id="CHEBI:29985"/>
        <dbReference type="ChEBI" id="CHEBI:57766"/>
        <dbReference type="ChEBI" id="CHEBI:57980"/>
        <dbReference type="EC" id="2.6.1.9"/>
    </reaction>
</comment>
<evidence type="ECO:0000256" key="2">
    <source>
        <dbReference type="ARBA" id="ARBA00007970"/>
    </source>
</evidence>
<dbReference type="EC" id="2.6.1.-" evidence="9"/>
<keyword evidence="4" id="KW-0028">Amino-acid biosynthesis</keyword>
<dbReference type="InterPro" id="IPR050106">
    <property type="entry name" value="HistidinolP_aminotransfase"/>
</dbReference>
<protein>
    <recommendedName>
        <fullName evidence="9">Aminotransferase</fullName>
        <ecNumber evidence="9">2.6.1.-</ecNumber>
    </recommendedName>
</protein>
<comment type="cofactor">
    <cofactor evidence="9">
        <name>pyridoxal 5'-phosphate</name>
        <dbReference type="ChEBI" id="CHEBI:597326"/>
    </cofactor>
</comment>
<evidence type="ECO:0000256" key="5">
    <source>
        <dbReference type="ARBA" id="ARBA00022679"/>
    </source>
</evidence>
<dbReference type="PANTHER" id="PTHR43643">
    <property type="entry name" value="HISTIDINOL-PHOSPHATE AMINOTRANSFERASE 2"/>
    <property type="match status" value="1"/>
</dbReference>
<name>A0ABN3S8G1_9ACTN</name>
<sequence>MQRNGTDLSKNELIHPRADELLRAVGRAFSPQLLRHYPATAESAALLAAYFGTDPDHLVLTPGSDAAIRLVCEYYRRSTQGGGTILLQDPNYPAWADTTRLLGLTLRRITLDDGDVAGQQRRLLHAARTTAQALVAVSVPNGPAGGVLSPAALTELCELAQERGHVLVLDSCYQAFHGPLTEQVARAGGRVLVVQSLSKSHALAGSRVAVLVGAPALIGGLAAGPLEHAVSSTSLLASRVAVEHHEMFQDVWSEIRQMRTRAAGMLHGLGHAPLPSGGNFVTVPLGGAQRAAACAAGLADAGYAVCDLSEVPGLTGCVRFTVADVGTTERFLPVLRRVLVEAPLALPPVHAP</sequence>
<proteinExistence type="inferred from homology"/>
<evidence type="ECO:0000256" key="1">
    <source>
        <dbReference type="ARBA" id="ARBA00005011"/>
    </source>
</evidence>
<evidence type="ECO:0000256" key="7">
    <source>
        <dbReference type="ARBA" id="ARBA00023102"/>
    </source>
</evidence>
<keyword evidence="5 9" id="KW-0808">Transferase</keyword>
<feature type="domain" description="Aminotransferase class I/classII large" evidence="10">
    <location>
        <begin position="6"/>
        <end position="325"/>
    </location>
</feature>
<evidence type="ECO:0000259" key="10">
    <source>
        <dbReference type="Pfam" id="PF00155"/>
    </source>
</evidence>
<dbReference type="Pfam" id="PF00155">
    <property type="entry name" value="Aminotran_1_2"/>
    <property type="match status" value="1"/>
</dbReference>
<dbReference type="InterPro" id="IPR015422">
    <property type="entry name" value="PyrdxlP-dep_Trfase_small"/>
</dbReference>
<evidence type="ECO:0000256" key="9">
    <source>
        <dbReference type="RuleBase" id="RU000481"/>
    </source>
</evidence>
<comment type="similarity">
    <text evidence="2">Belongs to the class-II pyridoxal-phosphate-dependent aminotransferase family. Histidinol-phosphate aminotransferase subfamily.</text>
</comment>
<comment type="similarity">
    <text evidence="9">Belongs to the class-I pyridoxal-phosphate-dependent aminotransferase family.</text>
</comment>
<dbReference type="CDD" id="cd00609">
    <property type="entry name" value="AAT_like"/>
    <property type="match status" value="1"/>
</dbReference>
<dbReference type="Gene3D" id="3.90.1150.10">
    <property type="entry name" value="Aspartate Aminotransferase, domain 1"/>
    <property type="match status" value="1"/>
</dbReference>
<evidence type="ECO:0000256" key="6">
    <source>
        <dbReference type="ARBA" id="ARBA00022898"/>
    </source>
</evidence>
<dbReference type="SUPFAM" id="SSF53383">
    <property type="entry name" value="PLP-dependent transferases"/>
    <property type="match status" value="1"/>
</dbReference>
<keyword evidence="7" id="KW-0368">Histidine biosynthesis</keyword>
<dbReference type="InterPro" id="IPR004838">
    <property type="entry name" value="NHTrfase_class1_PyrdxlP-BS"/>
</dbReference>
<dbReference type="InterPro" id="IPR004839">
    <property type="entry name" value="Aminotransferase_I/II_large"/>
</dbReference>
<accession>A0ABN3S8G1</accession>
<dbReference type="InterPro" id="IPR015424">
    <property type="entry name" value="PyrdxlP-dep_Trfase"/>
</dbReference>
<evidence type="ECO:0000256" key="8">
    <source>
        <dbReference type="ARBA" id="ARBA00047481"/>
    </source>
</evidence>
<dbReference type="EMBL" id="BAAARK010000015">
    <property type="protein sequence ID" value="GAA2670679.1"/>
    <property type="molecule type" value="Genomic_DNA"/>
</dbReference>
<dbReference type="PANTHER" id="PTHR43643:SF6">
    <property type="entry name" value="HISTIDINOL-PHOSPHATE AMINOTRANSFERASE"/>
    <property type="match status" value="1"/>
</dbReference>
<evidence type="ECO:0000256" key="3">
    <source>
        <dbReference type="ARBA" id="ARBA00022576"/>
    </source>
</evidence>
<evidence type="ECO:0000256" key="4">
    <source>
        <dbReference type="ARBA" id="ARBA00022605"/>
    </source>
</evidence>
<keyword evidence="3 9" id="KW-0032">Aminotransferase</keyword>
<dbReference type="Gene3D" id="3.40.640.10">
    <property type="entry name" value="Type I PLP-dependent aspartate aminotransferase-like (Major domain)"/>
    <property type="match status" value="1"/>
</dbReference>
<evidence type="ECO:0000313" key="12">
    <source>
        <dbReference type="Proteomes" id="UP001500994"/>
    </source>
</evidence>
<dbReference type="PROSITE" id="PS00105">
    <property type="entry name" value="AA_TRANSFER_CLASS_1"/>
    <property type="match status" value="1"/>
</dbReference>
<keyword evidence="12" id="KW-1185">Reference proteome</keyword>
<comment type="caution">
    <text evidence="11">The sequence shown here is derived from an EMBL/GenBank/DDBJ whole genome shotgun (WGS) entry which is preliminary data.</text>
</comment>
<dbReference type="Proteomes" id="UP001500994">
    <property type="component" value="Unassembled WGS sequence"/>
</dbReference>
<evidence type="ECO:0000313" key="11">
    <source>
        <dbReference type="EMBL" id="GAA2670679.1"/>
    </source>
</evidence>
<organism evidence="11 12">
    <name type="scientific">Streptomyces lunalinharesii</name>
    <dbReference type="NCBI Taxonomy" id="333384"/>
    <lineage>
        <taxon>Bacteria</taxon>
        <taxon>Bacillati</taxon>
        <taxon>Actinomycetota</taxon>
        <taxon>Actinomycetes</taxon>
        <taxon>Kitasatosporales</taxon>
        <taxon>Streptomycetaceae</taxon>
        <taxon>Streptomyces</taxon>
    </lineage>
</organism>